<dbReference type="AlphaFoldDB" id="A9UR14"/>
<dbReference type="OMA" id="NTRCALH"/>
<evidence type="ECO:0008006" key="3">
    <source>
        <dbReference type="Google" id="ProtNLM"/>
    </source>
</evidence>
<name>A9UR14_MONBE</name>
<accession>A9UR14</accession>
<keyword evidence="2" id="KW-1185">Reference proteome</keyword>
<dbReference type="RefSeq" id="XP_001742900.1">
    <property type="nucleotide sequence ID" value="XM_001742848.1"/>
</dbReference>
<proteinExistence type="predicted"/>
<evidence type="ECO:0000313" key="2">
    <source>
        <dbReference type="Proteomes" id="UP000001357"/>
    </source>
</evidence>
<organism evidence="1 2">
    <name type="scientific">Monosiga brevicollis</name>
    <name type="common">Choanoflagellate</name>
    <dbReference type="NCBI Taxonomy" id="81824"/>
    <lineage>
        <taxon>Eukaryota</taxon>
        <taxon>Choanoflagellata</taxon>
        <taxon>Craspedida</taxon>
        <taxon>Salpingoecidae</taxon>
        <taxon>Monosiga</taxon>
    </lineage>
</organism>
<dbReference type="KEGG" id="mbr:MONBRDRAFT_13819"/>
<dbReference type="GeneID" id="5887876"/>
<dbReference type="STRING" id="81824.A9UR14"/>
<dbReference type="EMBL" id="CH991543">
    <property type="protein sequence ID" value="EDQ93138.1"/>
    <property type="molecule type" value="Genomic_DNA"/>
</dbReference>
<gene>
    <name evidence="1" type="ORF">MONBRDRAFT_13819</name>
</gene>
<dbReference type="Pfam" id="PF09725">
    <property type="entry name" value="Fra10Ac1"/>
    <property type="match status" value="1"/>
</dbReference>
<evidence type="ECO:0000313" key="1">
    <source>
        <dbReference type="EMBL" id="EDQ93138.1"/>
    </source>
</evidence>
<protein>
    <recommendedName>
        <fullName evidence="3">Protein FRA10AC1</fullName>
    </recommendedName>
</protein>
<dbReference type="InParanoid" id="A9UR14"/>
<dbReference type="eggNOG" id="KOG1297">
    <property type="taxonomic scope" value="Eukaryota"/>
</dbReference>
<dbReference type="InterPro" id="IPR019129">
    <property type="entry name" value="Folate-sensitive_fs_Fra10Ac1"/>
</dbReference>
<sequence length="147" mass="18136">MTAYERHQRFLEDFVYFYGDKDEYLRSQQPERRNDFDVIREEHRFIWEPQDRALQTWQANLAKRYHDKLFKEYCLADMSRYREGLLGLRWRVESEVFEGKGQFVCGNLQCVRREALETWRVPFSYKERGEQRRALVKLRVCHKCAKR</sequence>
<dbReference type="Proteomes" id="UP000001357">
    <property type="component" value="Unassembled WGS sequence"/>
</dbReference>
<reference evidence="1 2" key="1">
    <citation type="journal article" date="2008" name="Nature">
        <title>The genome of the choanoflagellate Monosiga brevicollis and the origin of metazoans.</title>
        <authorList>
            <consortium name="JGI Sequencing"/>
            <person name="King N."/>
            <person name="Westbrook M.J."/>
            <person name="Young S.L."/>
            <person name="Kuo A."/>
            <person name="Abedin M."/>
            <person name="Chapman J."/>
            <person name="Fairclough S."/>
            <person name="Hellsten U."/>
            <person name="Isogai Y."/>
            <person name="Letunic I."/>
            <person name="Marr M."/>
            <person name="Pincus D."/>
            <person name="Putnam N."/>
            <person name="Rokas A."/>
            <person name="Wright K.J."/>
            <person name="Zuzow R."/>
            <person name="Dirks W."/>
            <person name="Good M."/>
            <person name="Goodstein D."/>
            <person name="Lemons D."/>
            <person name="Li W."/>
            <person name="Lyons J.B."/>
            <person name="Morris A."/>
            <person name="Nichols S."/>
            <person name="Richter D.J."/>
            <person name="Salamov A."/>
            <person name="Bork P."/>
            <person name="Lim W.A."/>
            <person name="Manning G."/>
            <person name="Miller W.T."/>
            <person name="McGinnis W."/>
            <person name="Shapiro H."/>
            <person name="Tjian R."/>
            <person name="Grigoriev I.V."/>
            <person name="Rokhsar D."/>
        </authorList>
    </citation>
    <scope>NUCLEOTIDE SEQUENCE [LARGE SCALE GENOMIC DNA]</scope>
    <source>
        <strain evidence="2">MX1 / ATCC 50154</strain>
    </source>
</reference>